<comment type="caution">
    <text evidence="7">The sequence shown here is derived from an EMBL/GenBank/DDBJ whole genome shotgun (WGS) entry which is preliminary data.</text>
</comment>
<accession>W7U3M5</accession>
<dbReference type="Pfam" id="PF09809">
    <property type="entry name" value="MRP-L27"/>
    <property type="match status" value="1"/>
</dbReference>
<organism evidence="7 8">
    <name type="scientific">Nannochloropsis gaditana</name>
    <dbReference type="NCBI Taxonomy" id="72520"/>
    <lineage>
        <taxon>Eukaryota</taxon>
        <taxon>Sar</taxon>
        <taxon>Stramenopiles</taxon>
        <taxon>Ochrophyta</taxon>
        <taxon>Eustigmatophyceae</taxon>
        <taxon>Eustigmatales</taxon>
        <taxon>Monodopsidaceae</taxon>
        <taxon>Nannochloropsis</taxon>
    </lineage>
</organism>
<sequence length="106" mass="11937">MPLLAGINTGFQRLSKYLSKAARKRLPLSPKRTGKGFYKGNKCASTGRINSIGRFRMDERKRVELNVPDLTGFKLKPYVSPTVFKYPVDAGIIWPPTKKTTNFFGV</sequence>
<dbReference type="GO" id="GO:0003735">
    <property type="term" value="F:structural constituent of ribosome"/>
    <property type="evidence" value="ECO:0007669"/>
    <property type="project" value="InterPro"/>
</dbReference>
<comment type="similarity">
    <text evidence="2">Belongs to the mitochondrion-specific ribosomal protein mL41 family.</text>
</comment>
<evidence type="ECO:0000256" key="3">
    <source>
        <dbReference type="ARBA" id="ARBA00022946"/>
    </source>
</evidence>
<keyword evidence="4 7" id="KW-0689">Ribosomal protein</keyword>
<gene>
    <name evidence="7" type="ORF">Naga_100026g45</name>
</gene>
<proteinExistence type="inferred from homology"/>
<evidence type="ECO:0000313" key="8">
    <source>
        <dbReference type="Proteomes" id="UP000019335"/>
    </source>
</evidence>
<comment type="subcellular location">
    <subcellularLocation>
        <location evidence="1">Mitochondrion</location>
    </subcellularLocation>
</comment>
<dbReference type="OrthoDB" id="408933at2759"/>
<evidence type="ECO:0000256" key="2">
    <source>
        <dbReference type="ARBA" id="ARBA00010152"/>
    </source>
</evidence>
<evidence type="ECO:0000256" key="6">
    <source>
        <dbReference type="ARBA" id="ARBA00023274"/>
    </source>
</evidence>
<evidence type="ECO:0000256" key="5">
    <source>
        <dbReference type="ARBA" id="ARBA00023128"/>
    </source>
</evidence>
<reference evidence="7 8" key="1">
    <citation type="journal article" date="2014" name="Mol. Plant">
        <title>Chromosome Scale Genome Assembly and Transcriptome Profiling of Nannochloropsis gaditana in Nitrogen Depletion.</title>
        <authorList>
            <person name="Corteggiani Carpinelli E."/>
            <person name="Telatin A."/>
            <person name="Vitulo N."/>
            <person name="Forcato C."/>
            <person name="D'Angelo M."/>
            <person name="Schiavon R."/>
            <person name="Vezzi A."/>
            <person name="Giacometti G.M."/>
            <person name="Morosinotto T."/>
            <person name="Valle G."/>
        </authorList>
    </citation>
    <scope>NUCLEOTIDE SEQUENCE [LARGE SCALE GENOMIC DNA]</scope>
    <source>
        <strain evidence="7 8">B-31</strain>
    </source>
</reference>
<keyword evidence="8" id="KW-1185">Reference proteome</keyword>
<dbReference type="GO" id="GO:0006412">
    <property type="term" value="P:translation"/>
    <property type="evidence" value="ECO:0007669"/>
    <property type="project" value="TreeGrafter"/>
</dbReference>
<name>W7U3M5_9STRA</name>
<evidence type="ECO:0000313" key="7">
    <source>
        <dbReference type="EMBL" id="EWM30388.1"/>
    </source>
</evidence>
<dbReference type="PANTHER" id="PTHR21338:SF0">
    <property type="entry name" value="LARGE RIBOSOMAL SUBUNIT PROTEIN ML41"/>
    <property type="match status" value="1"/>
</dbReference>
<dbReference type="PANTHER" id="PTHR21338">
    <property type="entry name" value="MITOCHONDRIAL RIBOSOMAL PROTEIN L41"/>
    <property type="match status" value="1"/>
</dbReference>
<keyword evidence="5" id="KW-0496">Mitochondrion</keyword>
<dbReference type="EMBL" id="AZIL01000037">
    <property type="protein sequence ID" value="EWM30388.1"/>
    <property type="molecule type" value="Genomic_DNA"/>
</dbReference>
<evidence type="ECO:0000256" key="4">
    <source>
        <dbReference type="ARBA" id="ARBA00022980"/>
    </source>
</evidence>
<protein>
    <submittedName>
        <fullName evidence="7">Mitochondrial ribosomal protein l27</fullName>
    </submittedName>
</protein>
<dbReference type="InterPro" id="IPR019189">
    <property type="entry name" value="Ribosomal_mL41"/>
</dbReference>
<evidence type="ECO:0000256" key="1">
    <source>
        <dbReference type="ARBA" id="ARBA00004173"/>
    </source>
</evidence>
<dbReference type="AlphaFoldDB" id="W7U3M5"/>
<dbReference type="Proteomes" id="UP000019335">
    <property type="component" value="Chromosome 1"/>
</dbReference>
<dbReference type="GO" id="GO:0005762">
    <property type="term" value="C:mitochondrial large ribosomal subunit"/>
    <property type="evidence" value="ECO:0007669"/>
    <property type="project" value="InterPro"/>
</dbReference>
<keyword evidence="3" id="KW-0809">Transit peptide</keyword>
<keyword evidence="6" id="KW-0687">Ribonucleoprotein</keyword>